<dbReference type="RefSeq" id="XP_046058279.1">
    <property type="nucleotide sequence ID" value="XM_046208528.1"/>
</dbReference>
<dbReference type="Proteomes" id="UP000769157">
    <property type="component" value="Unassembled WGS sequence"/>
</dbReference>
<reference evidence="1" key="2">
    <citation type="submission" date="2021-01" db="EMBL/GenBank/DDBJ databases">
        <authorList>
            <person name="Schikora-Tamarit M.A."/>
        </authorList>
    </citation>
    <scope>NUCLEOTIDE SEQUENCE</scope>
    <source>
        <strain evidence="1">CBS6075</strain>
    </source>
</reference>
<evidence type="ECO:0000313" key="1">
    <source>
        <dbReference type="EMBL" id="KAH3660576.1"/>
    </source>
</evidence>
<sequence>MILTPIKTVMIAAPAESPLSRLNGWSVNDVVCDPAAPSPVDEPPFVAVYGAVRTARQQHACVIGPLVFGDGGAIVVDVGTVVCEIVRVRLVHKLDSNKPVVHFLGPVDVRVVSCESGQTGTDMEQSSVRDRVLVVVTRVPRENLPSKASVTTVSVPSPGHGVENGLCQIQPLWLVVRRVGEVPLGGLDCSNSPERLIVISFSGGLIQRNVVVVFSNLVQQRLFDGFLISVVFQKVPVIDHGAPGSSSLPPIVRIGKHANRSALLISPVVAHVLVLRSIRVGGDMSGGLVRAGNLVDLSSDRIAGTGVGHTLGNGVGHTLGNRVGNTLRLVNLLILIAQKIDRILRELERAVPATIKIDALTKSATVTRDITISAMVYDIVSLIALMEGLYLDCSVSPSRDPHKNNLLFF</sequence>
<dbReference type="AlphaFoldDB" id="A0A9P8T0G3"/>
<dbReference type="EMBL" id="JAEUBE010000504">
    <property type="protein sequence ID" value="KAH3660576.1"/>
    <property type="molecule type" value="Genomic_DNA"/>
</dbReference>
<gene>
    <name evidence="1" type="ORF">OGAPHI_007162</name>
</gene>
<accession>A0A9P8T0G3</accession>
<dbReference type="GeneID" id="70239126"/>
<comment type="caution">
    <text evidence="1">The sequence shown here is derived from an EMBL/GenBank/DDBJ whole genome shotgun (WGS) entry which is preliminary data.</text>
</comment>
<protein>
    <submittedName>
        <fullName evidence="1">Uncharacterized protein</fullName>
    </submittedName>
</protein>
<name>A0A9P8T0G3_9ASCO</name>
<evidence type="ECO:0000313" key="2">
    <source>
        <dbReference type="Proteomes" id="UP000769157"/>
    </source>
</evidence>
<keyword evidence="2" id="KW-1185">Reference proteome</keyword>
<reference evidence="1" key="1">
    <citation type="journal article" date="2021" name="Open Biol.">
        <title>Shared evolutionary footprints suggest mitochondrial oxidative damage underlies multiple complex I losses in fungi.</title>
        <authorList>
            <person name="Schikora-Tamarit M.A."/>
            <person name="Marcet-Houben M."/>
            <person name="Nosek J."/>
            <person name="Gabaldon T."/>
        </authorList>
    </citation>
    <scope>NUCLEOTIDE SEQUENCE</scope>
    <source>
        <strain evidence="1">CBS6075</strain>
    </source>
</reference>
<proteinExistence type="predicted"/>
<organism evidence="1 2">
    <name type="scientific">Ogataea philodendri</name>
    <dbReference type="NCBI Taxonomy" id="1378263"/>
    <lineage>
        <taxon>Eukaryota</taxon>
        <taxon>Fungi</taxon>
        <taxon>Dikarya</taxon>
        <taxon>Ascomycota</taxon>
        <taxon>Saccharomycotina</taxon>
        <taxon>Pichiomycetes</taxon>
        <taxon>Pichiales</taxon>
        <taxon>Pichiaceae</taxon>
        <taxon>Ogataea</taxon>
    </lineage>
</organism>